<dbReference type="Proteomes" id="UP000054988">
    <property type="component" value="Unassembled WGS sequence"/>
</dbReference>
<reference evidence="1 2" key="1">
    <citation type="submission" date="2015-12" db="EMBL/GenBank/DDBJ databases">
        <title>Draft genome sequence of Moniliophthora roreri, the causal agent of frosty pod rot of cacao.</title>
        <authorList>
            <person name="Aime M.C."/>
            <person name="Diaz-Valderrama J.R."/>
            <person name="Kijpornyongpan T."/>
            <person name="Phillips-Mora W."/>
        </authorList>
    </citation>
    <scope>NUCLEOTIDE SEQUENCE [LARGE SCALE GENOMIC DNA]</scope>
    <source>
        <strain evidence="1 2">MCA 2952</strain>
    </source>
</reference>
<protein>
    <submittedName>
        <fullName evidence="1">Uncharacterized protein</fullName>
    </submittedName>
</protein>
<sequence>MGVYNTHYILKAMCIRHHFPC</sequence>
<name>A0A0W0GEL9_MONRR</name>
<dbReference type="EMBL" id="LATX01000184">
    <property type="protein sequence ID" value="KTB46998.1"/>
    <property type="molecule type" value="Genomic_DNA"/>
</dbReference>
<accession>A0A0W0GEL9</accession>
<evidence type="ECO:0000313" key="2">
    <source>
        <dbReference type="Proteomes" id="UP000054988"/>
    </source>
</evidence>
<comment type="caution">
    <text evidence="1">The sequence shown here is derived from an EMBL/GenBank/DDBJ whole genome shotgun (WGS) entry which is preliminary data.</text>
</comment>
<proteinExistence type="predicted"/>
<evidence type="ECO:0000313" key="1">
    <source>
        <dbReference type="EMBL" id="KTB46998.1"/>
    </source>
</evidence>
<gene>
    <name evidence="1" type="ORF">WG66_425</name>
</gene>
<dbReference type="AlphaFoldDB" id="A0A0W0GEL9"/>
<organism evidence="1 2">
    <name type="scientific">Moniliophthora roreri</name>
    <name type="common">Frosty pod rot fungus</name>
    <name type="synonym">Monilia roreri</name>
    <dbReference type="NCBI Taxonomy" id="221103"/>
    <lineage>
        <taxon>Eukaryota</taxon>
        <taxon>Fungi</taxon>
        <taxon>Dikarya</taxon>
        <taxon>Basidiomycota</taxon>
        <taxon>Agaricomycotina</taxon>
        <taxon>Agaricomycetes</taxon>
        <taxon>Agaricomycetidae</taxon>
        <taxon>Agaricales</taxon>
        <taxon>Marasmiineae</taxon>
        <taxon>Marasmiaceae</taxon>
        <taxon>Moniliophthora</taxon>
    </lineage>
</organism>